<accession>A0ABS1TJI5</accession>
<protein>
    <recommendedName>
        <fullName evidence="2 7">Glutamate racemase</fullName>
        <ecNumber evidence="2 7">5.1.1.3</ecNumber>
    </recommendedName>
</protein>
<keyword evidence="5 7" id="KW-0413">Isomerase</keyword>
<dbReference type="InterPro" id="IPR018187">
    <property type="entry name" value="Asp/Glu_racemase_AS_1"/>
</dbReference>
<feature type="active site" description="Proton donor/acceptor" evidence="7">
    <location>
        <position position="188"/>
    </location>
</feature>
<evidence type="ECO:0000256" key="1">
    <source>
        <dbReference type="ARBA" id="ARBA00001602"/>
    </source>
</evidence>
<dbReference type="SUPFAM" id="SSF53681">
    <property type="entry name" value="Aspartate/glutamate racemase"/>
    <property type="match status" value="2"/>
</dbReference>
<dbReference type="EMBL" id="JAESWB010000025">
    <property type="protein sequence ID" value="MBL4951199.1"/>
    <property type="molecule type" value="Genomic_DNA"/>
</dbReference>
<reference evidence="8 9" key="1">
    <citation type="submission" date="2021-01" db="EMBL/GenBank/DDBJ databases">
        <title>Genome public.</title>
        <authorList>
            <person name="Liu C."/>
            <person name="Sun Q."/>
        </authorList>
    </citation>
    <scope>NUCLEOTIDE SEQUENCE [LARGE SCALE GENOMIC DNA]</scope>
    <source>
        <strain evidence="8 9">YIM B02564</strain>
    </source>
</reference>
<dbReference type="PANTHER" id="PTHR21198">
    <property type="entry name" value="GLUTAMATE RACEMASE"/>
    <property type="match status" value="1"/>
</dbReference>
<dbReference type="PROSITE" id="PS00923">
    <property type="entry name" value="ASP_GLU_RACEMASE_1"/>
    <property type="match status" value="1"/>
</dbReference>
<dbReference type="HAMAP" id="MF_00258">
    <property type="entry name" value="Glu_racemase"/>
    <property type="match status" value="1"/>
</dbReference>
<comment type="catalytic activity">
    <reaction evidence="1 7">
        <text>L-glutamate = D-glutamate</text>
        <dbReference type="Rhea" id="RHEA:12813"/>
        <dbReference type="ChEBI" id="CHEBI:29985"/>
        <dbReference type="ChEBI" id="CHEBI:29986"/>
        <dbReference type="EC" id="5.1.1.3"/>
    </reaction>
</comment>
<keyword evidence="3 7" id="KW-0133">Cell shape</keyword>
<dbReference type="Pfam" id="PF01177">
    <property type="entry name" value="Asp_Glu_race"/>
    <property type="match status" value="1"/>
</dbReference>
<evidence type="ECO:0000256" key="5">
    <source>
        <dbReference type="ARBA" id="ARBA00023235"/>
    </source>
</evidence>
<dbReference type="GO" id="GO:0008881">
    <property type="term" value="F:glutamate racemase activity"/>
    <property type="evidence" value="ECO:0007669"/>
    <property type="project" value="UniProtKB-EC"/>
</dbReference>
<feature type="binding site" evidence="7">
    <location>
        <begin position="78"/>
        <end position="79"/>
    </location>
    <ligand>
        <name>substrate</name>
    </ligand>
</feature>
<name>A0ABS1TJI5_9BACI</name>
<dbReference type="PANTHER" id="PTHR21198:SF2">
    <property type="entry name" value="GLUTAMATE RACEMASE"/>
    <property type="match status" value="1"/>
</dbReference>
<evidence type="ECO:0000313" key="9">
    <source>
        <dbReference type="Proteomes" id="UP000623967"/>
    </source>
</evidence>
<dbReference type="NCBIfam" id="TIGR00067">
    <property type="entry name" value="glut_race"/>
    <property type="match status" value="1"/>
</dbReference>
<feature type="binding site" evidence="7">
    <location>
        <begin position="14"/>
        <end position="15"/>
    </location>
    <ligand>
        <name>substrate</name>
    </ligand>
</feature>
<evidence type="ECO:0000256" key="2">
    <source>
        <dbReference type="ARBA" id="ARBA00013090"/>
    </source>
</evidence>
<dbReference type="Proteomes" id="UP000623967">
    <property type="component" value="Unassembled WGS sequence"/>
</dbReference>
<feature type="binding site" evidence="7">
    <location>
        <begin position="46"/>
        <end position="47"/>
    </location>
    <ligand>
        <name>substrate</name>
    </ligand>
</feature>
<dbReference type="Gene3D" id="3.40.50.1860">
    <property type="match status" value="2"/>
</dbReference>
<dbReference type="InterPro" id="IPR001920">
    <property type="entry name" value="Asp/Glu_race"/>
</dbReference>
<keyword evidence="4 7" id="KW-0573">Peptidoglycan synthesis</keyword>
<sequence length="271" mass="30097">MRREVLKQPIGVIDSGVGGLTVAKEIMRQLPNEKIIYLGDTARCPYGPRTAKEVKRFTWELTHFLLKKNIKMLVIACNTATAAALEEIRRELPIPVLGVINPGARAAVKRTKNYRVGVIGTEGTVKSGAYERALKSLNSRLYIKSQACPKFVPLVESGEYDGPIAEKIVSEALKPLIDQNLDTLIMGCTHYPLLGTLIQREMGDKVQVISSGDETAREVSAILEYNGRLDTDDDQPVHEFYTTGSTWIFSKIASQWLGPQFPVNQVKKIKL</sequence>
<evidence type="ECO:0000256" key="4">
    <source>
        <dbReference type="ARBA" id="ARBA00022984"/>
    </source>
</evidence>
<keyword evidence="9" id="KW-1185">Reference proteome</keyword>
<evidence type="ECO:0000256" key="7">
    <source>
        <dbReference type="HAMAP-Rule" id="MF_00258"/>
    </source>
</evidence>
<dbReference type="EC" id="5.1.1.3" evidence="2 7"/>
<organism evidence="8 9">
    <name type="scientific">Neobacillus paridis</name>
    <dbReference type="NCBI Taxonomy" id="2803862"/>
    <lineage>
        <taxon>Bacteria</taxon>
        <taxon>Bacillati</taxon>
        <taxon>Bacillota</taxon>
        <taxon>Bacilli</taxon>
        <taxon>Bacillales</taxon>
        <taxon>Bacillaceae</taxon>
        <taxon>Neobacillus</taxon>
    </lineage>
</organism>
<feature type="binding site" evidence="7">
    <location>
        <begin position="189"/>
        <end position="190"/>
    </location>
    <ligand>
        <name>substrate</name>
    </ligand>
</feature>
<gene>
    <name evidence="8" type="primary">racE</name>
    <name evidence="7" type="synonym">murI</name>
    <name evidence="8" type="ORF">JK635_02950</name>
</gene>
<dbReference type="InterPro" id="IPR033134">
    <property type="entry name" value="Asp/Glu_racemase_AS_2"/>
</dbReference>
<evidence type="ECO:0000256" key="3">
    <source>
        <dbReference type="ARBA" id="ARBA00022960"/>
    </source>
</evidence>
<dbReference type="InterPro" id="IPR004391">
    <property type="entry name" value="Glu_race"/>
</dbReference>
<proteinExistence type="inferred from homology"/>
<comment type="similarity">
    <text evidence="7">Belongs to the aspartate/glutamate racemases family.</text>
</comment>
<comment type="function">
    <text evidence="7">Provides the (R)-glutamate required for cell wall biosynthesis.</text>
</comment>
<dbReference type="InterPro" id="IPR015942">
    <property type="entry name" value="Asp/Glu/hydantoin_racemase"/>
</dbReference>
<evidence type="ECO:0000256" key="6">
    <source>
        <dbReference type="ARBA" id="ARBA00023316"/>
    </source>
</evidence>
<evidence type="ECO:0000313" key="8">
    <source>
        <dbReference type="EMBL" id="MBL4951199.1"/>
    </source>
</evidence>
<dbReference type="PROSITE" id="PS00924">
    <property type="entry name" value="ASP_GLU_RACEMASE_2"/>
    <property type="match status" value="1"/>
</dbReference>
<feature type="active site" description="Proton donor/acceptor" evidence="7">
    <location>
        <position position="77"/>
    </location>
</feature>
<comment type="caution">
    <text evidence="8">The sequence shown here is derived from an EMBL/GenBank/DDBJ whole genome shotgun (WGS) entry which is preliminary data.</text>
</comment>
<keyword evidence="6 7" id="KW-0961">Cell wall biogenesis/degradation</keyword>
<comment type="pathway">
    <text evidence="7">Cell wall biogenesis; peptidoglycan biosynthesis.</text>
</comment>
<dbReference type="NCBIfam" id="NF002035">
    <property type="entry name" value="PRK00865.1-3"/>
    <property type="match status" value="1"/>
</dbReference>